<name>A0A8J2JY03_9HEXA</name>
<dbReference type="OrthoDB" id="2129491at2759"/>
<feature type="non-terminal residue" evidence="1">
    <location>
        <position position="40"/>
    </location>
</feature>
<dbReference type="AlphaFoldDB" id="A0A8J2JY03"/>
<accession>A0A8J2JY03</accession>
<organism evidence="1 2">
    <name type="scientific">Allacma fusca</name>
    <dbReference type="NCBI Taxonomy" id="39272"/>
    <lineage>
        <taxon>Eukaryota</taxon>
        <taxon>Metazoa</taxon>
        <taxon>Ecdysozoa</taxon>
        <taxon>Arthropoda</taxon>
        <taxon>Hexapoda</taxon>
        <taxon>Collembola</taxon>
        <taxon>Symphypleona</taxon>
        <taxon>Sminthuridae</taxon>
        <taxon>Allacma</taxon>
    </lineage>
</organism>
<sequence>PEDNWRRDKKNGGGTVLDMGTYATQFASLVFKDLKPVKIL</sequence>
<evidence type="ECO:0000313" key="2">
    <source>
        <dbReference type="Proteomes" id="UP000708208"/>
    </source>
</evidence>
<evidence type="ECO:0000313" key="1">
    <source>
        <dbReference type="EMBL" id="CAG7724035.1"/>
    </source>
</evidence>
<dbReference type="Proteomes" id="UP000708208">
    <property type="component" value="Unassembled WGS sequence"/>
</dbReference>
<comment type="caution">
    <text evidence="1">The sequence shown here is derived from an EMBL/GenBank/DDBJ whole genome shotgun (WGS) entry which is preliminary data.</text>
</comment>
<keyword evidence="2" id="KW-1185">Reference proteome</keyword>
<protein>
    <submittedName>
        <fullName evidence="1">Uncharacterized protein</fullName>
    </submittedName>
</protein>
<feature type="non-terminal residue" evidence="1">
    <location>
        <position position="1"/>
    </location>
</feature>
<reference evidence="1" key="1">
    <citation type="submission" date="2021-06" db="EMBL/GenBank/DDBJ databases">
        <authorList>
            <person name="Hodson N. C."/>
            <person name="Mongue J. A."/>
            <person name="Jaron S. K."/>
        </authorList>
    </citation>
    <scope>NUCLEOTIDE SEQUENCE</scope>
</reference>
<proteinExistence type="predicted"/>
<gene>
    <name evidence="1" type="ORF">AFUS01_LOCUS13080</name>
</gene>
<dbReference type="EMBL" id="CAJVCH010105077">
    <property type="protein sequence ID" value="CAG7724035.1"/>
    <property type="molecule type" value="Genomic_DNA"/>
</dbReference>